<keyword evidence="1" id="KW-0732">Signal</keyword>
<reference evidence="3 4" key="1">
    <citation type="journal article" date="2013" name="Int. J. Syst. Evol. Microbiol.">
        <title>Roseomonas aerophila sp. nov., isolated from air.</title>
        <authorList>
            <person name="Kim S.J."/>
            <person name="Weon H.Y."/>
            <person name="Ahn J.H."/>
            <person name="Hong S.B."/>
            <person name="Seok S.J."/>
            <person name="Whang K.S."/>
            <person name="Kwon S.W."/>
        </authorList>
    </citation>
    <scope>NUCLEOTIDE SEQUENCE [LARGE SCALE GENOMIC DNA]</scope>
    <source>
        <strain evidence="3 4">NBRC 108923</strain>
    </source>
</reference>
<name>A0ABR7RP66_9PROT</name>
<feature type="chain" id="PRO_5045361471" evidence="1">
    <location>
        <begin position="25"/>
        <end position="249"/>
    </location>
</feature>
<gene>
    <name evidence="3" type="ORF">IBL26_16230</name>
</gene>
<feature type="signal peptide" evidence="1">
    <location>
        <begin position="1"/>
        <end position="24"/>
    </location>
</feature>
<dbReference type="EMBL" id="JACTVA010000031">
    <property type="protein sequence ID" value="MBC9208395.1"/>
    <property type="molecule type" value="Genomic_DNA"/>
</dbReference>
<dbReference type="RefSeq" id="WP_187785552.1">
    <property type="nucleotide sequence ID" value="NZ_JACTVA010000031.1"/>
</dbReference>
<organism evidence="3 4">
    <name type="scientific">Teichococcus aerophilus</name>
    <dbReference type="NCBI Taxonomy" id="1224513"/>
    <lineage>
        <taxon>Bacteria</taxon>
        <taxon>Pseudomonadati</taxon>
        <taxon>Pseudomonadota</taxon>
        <taxon>Alphaproteobacteria</taxon>
        <taxon>Acetobacterales</taxon>
        <taxon>Roseomonadaceae</taxon>
        <taxon>Roseomonas</taxon>
    </lineage>
</organism>
<dbReference type="Gene3D" id="2.30.30.40">
    <property type="entry name" value="SH3 Domains"/>
    <property type="match status" value="1"/>
</dbReference>
<feature type="domain" description="SH3b" evidence="2">
    <location>
        <begin position="183"/>
        <end position="232"/>
    </location>
</feature>
<comment type="caution">
    <text evidence="3">The sequence shown here is derived from an EMBL/GenBank/DDBJ whole genome shotgun (WGS) entry which is preliminary data.</text>
</comment>
<accession>A0ABR7RP66</accession>
<evidence type="ECO:0000259" key="2">
    <source>
        <dbReference type="Pfam" id="PF08239"/>
    </source>
</evidence>
<dbReference type="InterPro" id="IPR003646">
    <property type="entry name" value="SH3-like_bac-type"/>
</dbReference>
<keyword evidence="4" id="KW-1185">Reference proteome</keyword>
<dbReference type="Proteomes" id="UP000626026">
    <property type="component" value="Unassembled WGS sequence"/>
</dbReference>
<evidence type="ECO:0000256" key="1">
    <source>
        <dbReference type="SAM" id="SignalP"/>
    </source>
</evidence>
<protein>
    <submittedName>
        <fullName evidence="3">SH3 domain-containing protein</fullName>
    </submittedName>
</protein>
<dbReference type="Pfam" id="PF08239">
    <property type="entry name" value="SH3_3"/>
    <property type="match status" value="1"/>
</dbReference>
<sequence length="249" mass="25149">MHPATATGFAALLALIALTACDDAADQASLPRPAAEAALAREAKSAAEAGLRQSLNAAVEIGEVQTFPQSAPGSMAVCGQVALVGSGQAAPFIAIVNRQPDGSLAVEQHVATERASATRVFVESHTRCVASAASGQQRTAAPPRLPVVPTDLATLTPAPSAAVARIEAEQQTVQGGAALRQAGNMRAHPNGGGDVVRVVPRGTVLRIFAEAPGGWLQLGATAPEGWVHASMITRTGAPAPAQTIATASR</sequence>
<proteinExistence type="predicted"/>
<evidence type="ECO:0000313" key="3">
    <source>
        <dbReference type="EMBL" id="MBC9208395.1"/>
    </source>
</evidence>
<evidence type="ECO:0000313" key="4">
    <source>
        <dbReference type="Proteomes" id="UP000626026"/>
    </source>
</evidence>